<evidence type="ECO:0000256" key="2">
    <source>
        <dbReference type="PIRSR" id="PIRSR617774-1"/>
    </source>
</evidence>
<dbReference type="EMBL" id="JAKELL010000047">
    <property type="protein sequence ID" value="KAH8987436.1"/>
    <property type="molecule type" value="Genomic_DNA"/>
</dbReference>
<keyword evidence="3" id="KW-0464">Manganese</keyword>
<feature type="binding site" evidence="3">
    <location>
        <position position="61"/>
    </location>
    <ligand>
        <name>Mn(2+)</name>
        <dbReference type="ChEBI" id="CHEBI:29035"/>
        <label>1</label>
    </ligand>
</feature>
<keyword evidence="1 3" id="KW-0479">Metal-binding</keyword>
<keyword evidence="6" id="KW-1185">Reference proteome</keyword>
<dbReference type="GO" id="GO:0046872">
    <property type="term" value="F:metal ion binding"/>
    <property type="evidence" value="ECO:0007669"/>
    <property type="project" value="UniProtKB-KW"/>
</dbReference>
<accession>A0AAD4Q8U9</accession>
<feature type="binding site" evidence="3">
    <location>
        <position position="236"/>
    </location>
    <ligand>
        <name>Mn(2+)</name>
        <dbReference type="ChEBI" id="CHEBI:29035"/>
        <label>2</label>
    </ligand>
</feature>
<evidence type="ECO:0000313" key="5">
    <source>
        <dbReference type="EMBL" id="KAH8987436.1"/>
    </source>
</evidence>
<organism evidence="5 6">
    <name type="scientific">Lactarius akahatsu</name>
    <dbReference type="NCBI Taxonomy" id="416441"/>
    <lineage>
        <taxon>Eukaryota</taxon>
        <taxon>Fungi</taxon>
        <taxon>Dikarya</taxon>
        <taxon>Basidiomycota</taxon>
        <taxon>Agaricomycotina</taxon>
        <taxon>Agaricomycetes</taxon>
        <taxon>Russulales</taxon>
        <taxon>Russulaceae</taxon>
        <taxon>Lactarius</taxon>
    </lineage>
</organism>
<protein>
    <submittedName>
        <fullName evidence="5">Oxalate oxidase</fullName>
    </submittedName>
</protein>
<feature type="domain" description="Cupin type-1" evidence="4">
    <location>
        <begin position="192"/>
        <end position="330"/>
    </location>
</feature>
<dbReference type="AlphaFoldDB" id="A0AAD4Q8U9"/>
<dbReference type="CDD" id="cd20305">
    <property type="entry name" value="cupin_OxDC_C"/>
    <property type="match status" value="1"/>
</dbReference>
<evidence type="ECO:0000256" key="3">
    <source>
        <dbReference type="PIRSR" id="PIRSR617774-2"/>
    </source>
</evidence>
<proteinExistence type="predicted"/>
<comment type="caution">
    <text evidence="5">The sequence shown here is derived from an EMBL/GenBank/DDBJ whole genome shotgun (WGS) entry which is preliminary data.</text>
</comment>
<dbReference type="Proteomes" id="UP001201163">
    <property type="component" value="Unassembled WGS sequence"/>
</dbReference>
<feature type="binding site" evidence="3">
    <location>
        <position position="241"/>
    </location>
    <ligand>
        <name>Mn(2+)</name>
        <dbReference type="ChEBI" id="CHEBI:29035"/>
        <label>2</label>
    </ligand>
</feature>
<dbReference type="InterPro" id="IPR014710">
    <property type="entry name" value="RmlC-like_jellyroll"/>
</dbReference>
<dbReference type="GO" id="GO:0033609">
    <property type="term" value="P:oxalate metabolic process"/>
    <property type="evidence" value="ECO:0007669"/>
    <property type="project" value="InterPro"/>
</dbReference>
<name>A0AAD4Q8U9_9AGAM</name>
<comment type="cofactor">
    <cofactor evidence="3">
        <name>Mn(2+)</name>
        <dbReference type="ChEBI" id="CHEBI:29035"/>
    </cofactor>
    <text evidence="3">Binds 2 manganese ions per subunit.</text>
</comment>
<gene>
    <name evidence="5" type="ORF">EDB92DRAFT_1875733</name>
</gene>
<sequence length="340" mass="37606">MLEPRKNAKWSFTLSSNRMQTGGWARQQNVNAMPISTSMAGVNMRLEPGAVRELHWHKSAEWAYVIKGTTQVTSVDQDGRSYIANVNPGDLWYFPPGIPHSLQATGDTPDGSEFLLVFPDGDFSEDSTFLITDWLAHVPKEVIAKNFQTNITAFDHIPSRELYIFPTEPPSSDVAPSNPQGQVPNPLSFAWSKVQGTTHPGGTVKIIDSTTFKISTTIAAAEVTVEPGAVRELHWHPTQDEWTYYLSGNGRVTIFASSANARTFDYQAGDIGFVPATFGHYVENIGNTTLRFLEIANTDRFQDISLTQWLALTPPTLVKAHLGLSDDTIAHLNKTKQFVV</sequence>
<dbReference type="SUPFAM" id="SSF51182">
    <property type="entry name" value="RmlC-like cupins"/>
    <property type="match status" value="1"/>
</dbReference>
<feature type="active site" description="Proton donor" evidence="2">
    <location>
        <position position="294"/>
    </location>
</feature>
<feature type="binding site" evidence="3">
    <location>
        <position position="57"/>
    </location>
    <ligand>
        <name>Mn(2+)</name>
        <dbReference type="ChEBI" id="CHEBI:29035"/>
        <label>1</label>
    </ligand>
</feature>
<dbReference type="Pfam" id="PF00190">
    <property type="entry name" value="Cupin_1"/>
    <property type="match status" value="2"/>
</dbReference>
<dbReference type="PANTHER" id="PTHR35848">
    <property type="entry name" value="OXALATE-BINDING PROTEIN"/>
    <property type="match status" value="1"/>
</dbReference>
<evidence type="ECO:0000259" key="4">
    <source>
        <dbReference type="SMART" id="SM00835"/>
    </source>
</evidence>
<feature type="domain" description="Cupin type-1" evidence="4">
    <location>
        <begin position="12"/>
        <end position="155"/>
    </location>
</feature>
<reference evidence="5" key="1">
    <citation type="submission" date="2022-01" db="EMBL/GenBank/DDBJ databases">
        <title>Comparative genomics reveals a dynamic genome evolution in the ectomycorrhizal milk-cap (Lactarius) mushrooms.</title>
        <authorList>
            <consortium name="DOE Joint Genome Institute"/>
            <person name="Lebreton A."/>
            <person name="Tang N."/>
            <person name="Kuo A."/>
            <person name="LaButti K."/>
            <person name="Drula E."/>
            <person name="Barry K."/>
            <person name="Clum A."/>
            <person name="Lipzen A."/>
            <person name="Mousain D."/>
            <person name="Ng V."/>
            <person name="Wang R."/>
            <person name="Wang X."/>
            <person name="Dai Y."/>
            <person name="Henrissat B."/>
            <person name="Grigoriev I.V."/>
            <person name="Guerin-Laguette A."/>
            <person name="Yu F."/>
            <person name="Martin F.M."/>
        </authorList>
    </citation>
    <scope>NUCLEOTIDE SEQUENCE</scope>
    <source>
        <strain evidence="5">QP</strain>
    </source>
</reference>
<feature type="binding site" evidence="3">
    <location>
        <position position="55"/>
    </location>
    <ligand>
        <name>Mn(2+)</name>
        <dbReference type="ChEBI" id="CHEBI:29035"/>
        <label>1</label>
    </ligand>
</feature>
<dbReference type="PANTHER" id="PTHR35848:SF9">
    <property type="entry name" value="SLL1358 PROTEIN"/>
    <property type="match status" value="1"/>
</dbReference>
<dbReference type="InterPro" id="IPR006045">
    <property type="entry name" value="Cupin_1"/>
</dbReference>
<feature type="binding site" evidence="3">
    <location>
        <position position="100"/>
    </location>
    <ligand>
        <name>Mn(2+)</name>
        <dbReference type="ChEBI" id="CHEBI:29035"/>
        <label>1</label>
    </ligand>
</feature>
<feature type="binding site" evidence="3">
    <location>
        <position position="280"/>
    </location>
    <ligand>
        <name>Mn(2+)</name>
        <dbReference type="ChEBI" id="CHEBI:29035"/>
        <label>2</label>
    </ligand>
</feature>
<dbReference type="InterPro" id="IPR017774">
    <property type="entry name" value="Bicupin_oxalate_deCO2ase/Oxase"/>
</dbReference>
<evidence type="ECO:0000313" key="6">
    <source>
        <dbReference type="Proteomes" id="UP001201163"/>
    </source>
</evidence>
<dbReference type="InterPro" id="IPR011051">
    <property type="entry name" value="RmlC_Cupin_sf"/>
</dbReference>
<dbReference type="NCBIfam" id="TIGR03404">
    <property type="entry name" value="bicupin_oxalic"/>
    <property type="match status" value="1"/>
</dbReference>
<dbReference type="Gene3D" id="2.60.120.10">
    <property type="entry name" value="Jelly Rolls"/>
    <property type="match status" value="2"/>
</dbReference>
<feature type="binding site" evidence="3">
    <location>
        <position position="234"/>
    </location>
    <ligand>
        <name>Mn(2+)</name>
        <dbReference type="ChEBI" id="CHEBI:29035"/>
        <label>2</label>
    </ligand>
</feature>
<dbReference type="SMART" id="SM00835">
    <property type="entry name" value="Cupin_1"/>
    <property type="match status" value="2"/>
</dbReference>
<dbReference type="CDD" id="cd20304">
    <property type="entry name" value="cupin_OxDC_N"/>
    <property type="match status" value="1"/>
</dbReference>
<dbReference type="InterPro" id="IPR051610">
    <property type="entry name" value="GPI/OXD"/>
</dbReference>
<evidence type="ECO:0000256" key="1">
    <source>
        <dbReference type="ARBA" id="ARBA00022723"/>
    </source>
</evidence>